<evidence type="ECO:0000313" key="1">
    <source>
        <dbReference type="EMBL" id="EKC25107.1"/>
    </source>
</evidence>
<protein>
    <submittedName>
        <fullName evidence="1">Uncharacterized protein</fullName>
    </submittedName>
</protein>
<dbReference type="AlphaFoldDB" id="K1PMA4"/>
<dbReference type="PROSITE" id="PS00028">
    <property type="entry name" value="ZINC_FINGER_C2H2_1"/>
    <property type="match status" value="1"/>
</dbReference>
<dbReference type="HOGENOM" id="CLU_1435718_0_0_1"/>
<organism evidence="1">
    <name type="scientific">Magallana gigas</name>
    <name type="common">Pacific oyster</name>
    <name type="synonym">Crassostrea gigas</name>
    <dbReference type="NCBI Taxonomy" id="29159"/>
    <lineage>
        <taxon>Eukaryota</taxon>
        <taxon>Metazoa</taxon>
        <taxon>Spiralia</taxon>
        <taxon>Lophotrochozoa</taxon>
        <taxon>Mollusca</taxon>
        <taxon>Bivalvia</taxon>
        <taxon>Autobranchia</taxon>
        <taxon>Pteriomorphia</taxon>
        <taxon>Ostreida</taxon>
        <taxon>Ostreoidea</taxon>
        <taxon>Ostreidae</taxon>
        <taxon>Magallana</taxon>
    </lineage>
</organism>
<dbReference type="EMBL" id="JH815922">
    <property type="protein sequence ID" value="EKC25107.1"/>
    <property type="molecule type" value="Genomic_DNA"/>
</dbReference>
<sequence length="189" mass="21684">MLSTAFLFIAEEENIKMSLRDLNTVESVEDWAEKNGWNNHPLVVEKLEELRTVRVEISEQTRTHRKFQAEEGKPQQEKSTGPTCRICTKVFPNRKAMYIHQEVDHQTGSGEVGDFPWEATGEPAPWDGDERLKSAHMANKKFILSKGETGLVKKYINYPADNLITTTDIVRKVEGIDRGENMAFRMIFL</sequence>
<name>K1PMA4_MAGGI</name>
<gene>
    <name evidence="1" type="ORF">CGI_10012252</name>
</gene>
<reference evidence="1" key="1">
    <citation type="journal article" date="2012" name="Nature">
        <title>The oyster genome reveals stress adaptation and complexity of shell formation.</title>
        <authorList>
            <person name="Zhang G."/>
            <person name="Fang X."/>
            <person name="Guo X."/>
            <person name="Li L."/>
            <person name="Luo R."/>
            <person name="Xu F."/>
            <person name="Yang P."/>
            <person name="Zhang L."/>
            <person name="Wang X."/>
            <person name="Qi H."/>
            <person name="Xiong Z."/>
            <person name="Que H."/>
            <person name="Xie Y."/>
            <person name="Holland P.W."/>
            <person name="Paps J."/>
            <person name="Zhu Y."/>
            <person name="Wu F."/>
            <person name="Chen Y."/>
            <person name="Wang J."/>
            <person name="Peng C."/>
            <person name="Meng J."/>
            <person name="Yang L."/>
            <person name="Liu J."/>
            <person name="Wen B."/>
            <person name="Zhang N."/>
            <person name="Huang Z."/>
            <person name="Zhu Q."/>
            <person name="Feng Y."/>
            <person name="Mount A."/>
            <person name="Hedgecock D."/>
            <person name="Xu Z."/>
            <person name="Liu Y."/>
            <person name="Domazet-Loso T."/>
            <person name="Du Y."/>
            <person name="Sun X."/>
            <person name="Zhang S."/>
            <person name="Liu B."/>
            <person name="Cheng P."/>
            <person name="Jiang X."/>
            <person name="Li J."/>
            <person name="Fan D."/>
            <person name="Wang W."/>
            <person name="Fu W."/>
            <person name="Wang T."/>
            <person name="Wang B."/>
            <person name="Zhang J."/>
            <person name="Peng Z."/>
            <person name="Li Y."/>
            <person name="Li N."/>
            <person name="Wang J."/>
            <person name="Chen M."/>
            <person name="He Y."/>
            <person name="Tan F."/>
            <person name="Song X."/>
            <person name="Zheng Q."/>
            <person name="Huang R."/>
            <person name="Yang H."/>
            <person name="Du X."/>
            <person name="Chen L."/>
            <person name="Yang M."/>
            <person name="Gaffney P.M."/>
            <person name="Wang S."/>
            <person name="Luo L."/>
            <person name="She Z."/>
            <person name="Ming Y."/>
            <person name="Huang W."/>
            <person name="Zhang S."/>
            <person name="Huang B."/>
            <person name="Zhang Y."/>
            <person name="Qu T."/>
            <person name="Ni P."/>
            <person name="Miao G."/>
            <person name="Wang J."/>
            <person name="Wang Q."/>
            <person name="Steinberg C.E."/>
            <person name="Wang H."/>
            <person name="Li N."/>
            <person name="Qian L."/>
            <person name="Zhang G."/>
            <person name="Li Y."/>
            <person name="Yang H."/>
            <person name="Liu X."/>
            <person name="Wang J."/>
            <person name="Yin Y."/>
            <person name="Wang J."/>
        </authorList>
    </citation>
    <scope>NUCLEOTIDE SEQUENCE [LARGE SCALE GENOMIC DNA]</scope>
    <source>
        <strain evidence="1">05x7-T-G4-1.051#20</strain>
    </source>
</reference>
<accession>K1PMA4</accession>
<dbReference type="InterPro" id="IPR013087">
    <property type="entry name" value="Znf_C2H2_type"/>
</dbReference>
<dbReference type="InParanoid" id="K1PMA4"/>
<proteinExistence type="predicted"/>